<dbReference type="AlphaFoldDB" id="A0A517RGJ2"/>
<evidence type="ECO:0000256" key="1">
    <source>
        <dbReference type="SAM" id="MobiDB-lite"/>
    </source>
</evidence>
<feature type="region of interest" description="Disordered" evidence="1">
    <location>
        <begin position="79"/>
        <end position="98"/>
    </location>
</feature>
<feature type="signal peptide" evidence="2">
    <location>
        <begin position="1"/>
        <end position="23"/>
    </location>
</feature>
<dbReference type="Proteomes" id="UP000317171">
    <property type="component" value="Chromosome"/>
</dbReference>
<dbReference type="RefSeq" id="WP_145217130.1">
    <property type="nucleotide sequence ID" value="NZ_CP036269.1"/>
</dbReference>
<dbReference type="KEGG" id="gaz:Pan241w_30870"/>
<sequence length="329" mass="36958" precursor="true">MRLLTVHSWIIACLCCLIFQGCASKQIAHFSIAPEFDQHKINAISKSAAVRHQNSNNKTNESVKSDQIRVTGFNKRTIQSRNKQVETQPAPLETEKPNESALQFDEFEDFHSIALTETDSYQADEVDPPVEAQKPDLSDVPPVFVMELPPTTEVVLSKNNVTFQTEQEKAPSVKSPHLVELGLKPITQLSISAKPPAGELPKNTAAEQLEKLPTRQVTMGETRNWELSTMEWEAPGVAYNPLYFEEPYLERYGYNYGALQPFLSAGRFFGRIPVLPYMIGAYPMDECRYPLGYARPGDCPPYQVEKLPYSTRGVLFESLTVTGLVFLIP</sequence>
<organism evidence="3 4">
    <name type="scientific">Gimesia alba</name>
    <dbReference type="NCBI Taxonomy" id="2527973"/>
    <lineage>
        <taxon>Bacteria</taxon>
        <taxon>Pseudomonadati</taxon>
        <taxon>Planctomycetota</taxon>
        <taxon>Planctomycetia</taxon>
        <taxon>Planctomycetales</taxon>
        <taxon>Planctomycetaceae</taxon>
        <taxon>Gimesia</taxon>
    </lineage>
</organism>
<dbReference type="EMBL" id="CP036269">
    <property type="protein sequence ID" value="QDT42992.1"/>
    <property type="molecule type" value="Genomic_DNA"/>
</dbReference>
<keyword evidence="2" id="KW-0732">Signal</keyword>
<reference evidence="3 4" key="1">
    <citation type="submission" date="2019-02" db="EMBL/GenBank/DDBJ databases">
        <title>Deep-cultivation of Planctomycetes and their phenomic and genomic characterization uncovers novel biology.</title>
        <authorList>
            <person name="Wiegand S."/>
            <person name="Jogler M."/>
            <person name="Boedeker C."/>
            <person name="Pinto D."/>
            <person name="Vollmers J."/>
            <person name="Rivas-Marin E."/>
            <person name="Kohn T."/>
            <person name="Peeters S.H."/>
            <person name="Heuer A."/>
            <person name="Rast P."/>
            <person name="Oberbeckmann S."/>
            <person name="Bunk B."/>
            <person name="Jeske O."/>
            <person name="Meyerdierks A."/>
            <person name="Storesund J.E."/>
            <person name="Kallscheuer N."/>
            <person name="Luecker S."/>
            <person name="Lage O.M."/>
            <person name="Pohl T."/>
            <person name="Merkel B.J."/>
            <person name="Hornburger P."/>
            <person name="Mueller R.-W."/>
            <person name="Bruemmer F."/>
            <person name="Labrenz M."/>
            <person name="Spormann A.M."/>
            <person name="Op den Camp H."/>
            <person name="Overmann J."/>
            <person name="Amann R."/>
            <person name="Jetten M.S.M."/>
            <person name="Mascher T."/>
            <person name="Medema M.H."/>
            <person name="Devos D.P."/>
            <person name="Kaster A.-K."/>
            <person name="Ovreas L."/>
            <person name="Rohde M."/>
            <person name="Galperin M.Y."/>
            <person name="Jogler C."/>
        </authorList>
    </citation>
    <scope>NUCLEOTIDE SEQUENCE [LARGE SCALE GENOMIC DNA]</scope>
    <source>
        <strain evidence="3 4">Pan241w</strain>
    </source>
</reference>
<evidence type="ECO:0000313" key="4">
    <source>
        <dbReference type="Proteomes" id="UP000317171"/>
    </source>
</evidence>
<dbReference type="OrthoDB" id="288935at2"/>
<protein>
    <submittedName>
        <fullName evidence="3">Uncharacterized protein</fullName>
    </submittedName>
</protein>
<gene>
    <name evidence="3" type="ORF">Pan241w_30870</name>
</gene>
<keyword evidence="4" id="KW-1185">Reference proteome</keyword>
<evidence type="ECO:0000256" key="2">
    <source>
        <dbReference type="SAM" id="SignalP"/>
    </source>
</evidence>
<accession>A0A517RGJ2</accession>
<dbReference type="PROSITE" id="PS51257">
    <property type="entry name" value="PROKAR_LIPOPROTEIN"/>
    <property type="match status" value="1"/>
</dbReference>
<evidence type="ECO:0000313" key="3">
    <source>
        <dbReference type="EMBL" id="QDT42992.1"/>
    </source>
</evidence>
<proteinExistence type="predicted"/>
<feature type="chain" id="PRO_5022141682" evidence="2">
    <location>
        <begin position="24"/>
        <end position="329"/>
    </location>
</feature>
<name>A0A517RGJ2_9PLAN</name>